<accession>A0A2P2J7D4</accession>
<dbReference type="AlphaFoldDB" id="A0A2P2J7D4"/>
<sequence length="38" mass="4515">MMLNYSTCLKKEDLDISCCIAAGIEFLIMYQYNWYLTL</sequence>
<protein>
    <submittedName>
        <fullName evidence="1">Uncharacterized protein</fullName>
    </submittedName>
</protein>
<name>A0A2P2J7D4_RHIMU</name>
<evidence type="ECO:0000313" key="1">
    <source>
        <dbReference type="EMBL" id="MBW89370.1"/>
    </source>
</evidence>
<dbReference type="EMBL" id="GGEC01008887">
    <property type="protein sequence ID" value="MBW89370.1"/>
    <property type="molecule type" value="Transcribed_RNA"/>
</dbReference>
<reference evidence="1" key="1">
    <citation type="submission" date="2018-02" db="EMBL/GenBank/DDBJ databases">
        <title>Rhizophora mucronata_Transcriptome.</title>
        <authorList>
            <person name="Meera S.P."/>
            <person name="Sreeshan A."/>
            <person name="Augustine A."/>
        </authorList>
    </citation>
    <scope>NUCLEOTIDE SEQUENCE</scope>
    <source>
        <tissue evidence="1">Leaf</tissue>
    </source>
</reference>
<proteinExistence type="predicted"/>
<organism evidence="1">
    <name type="scientific">Rhizophora mucronata</name>
    <name type="common">Asiatic mangrove</name>
    <dbReference type="NCBI Taxonomy" id="61149"/>
    <lineage>
        <taxon>Eukaryota</taxon>
        <taxon>Viridiplantae</taxon>
        <taxon>Streptophyta</taxon>
        <taxon>Embryophyta</taxon>
        <taxon>Tracheophyta</taxon>
        <taxon>Spermatophyta</taxon>
        <taxon>Magnoliopsida</taxon>
        <taxon>eudicotyledons</taxon>
        <taxon>Gunneridae</taxon>
        <taxon>Pentapetalae</taxon>
        <taxon>rosids</taxon>
        <taxon>fabids</taxon>
        <taxon>Malpighiales</taxon>
        <taxon>Rhizophoraceae</taxon>
        <taxon>Rhizophora</taxon>
    </lineage>
</organism>